<keyword evidence="1" id="KW-1133">Transmembrane helix</keyword>
<dbReference type="Pfam" id="PF07811">
    <property type="entry name" value="TadE"/>
    <property type="match status" value="1"/>
</dbReference>
<dbReference type="AlphaFoldDB" id="A0A2I1J693"/>
<evidence type="ECO:0000313" key="3">
    <source>
        <dbReference type="EMBL" id="PKZ14514.1"/>
    </source>
</evidence>
<dbReference type="EMBL" id="PKGU01000005">
    <property type="protein sequence ID" value="PKZ14514.1"/>
    <property type="molecule type" value="Genomic_DNA"/>
</dbReference>
<dbReference type="InterPro" id="IPR012495">
    <property type="entry name" value="TadE-like_dom"/>
</dbReference>
<keyword evidence="1" id="KW-0812">Transmembrane</keyword>
<keyword evidence="1" id="KW-0472">Membrane</keyword>
<evidence type="ECO:0000313" key="4">
    <source>
        <dbReference type="Proteomes" id="UP000242263"/>
    </source>
</evidence>
<dbReference type="RefSeq" id="WP_022857224.1">
    <property type="nucleotide sequence ID" value="NZ_JVKN01000008.1"/>
</dbReference>
<gene>
    <name evidence="3" type="ORF">CYJ32_07180</name>
</gene>
<organism evidence="3 4">
    <name type="scientific">Alloscardovia omnicolens</name>
    <dbReference type="NCBI Taxonomy" id="419015"/>
    <lineage>
        <taxon>Bacteria</taxon>
        <taxon>Bacillati</taxon>
        <taxon>Actinomycetota</taxon>
        <taxon>Actinomycetes</taxon>
        <taxon>Bifidobacteriales</taxon>
        <taxon>Bifidobacteriaceae</taxon>
        <taxon>Alloscardovia</taxon>
    </lineage>
</organism>
<evidence type="ECO:0000259" key="2">
    <source>
        <dbReference type="Pfam" id="PF07811"/>
    </source>
</evidence>
<evidence type="ECO:0000256" key="1">
    <source>
        <dbReference type="SAM" id="Phobius"/>
    </source>
</evidence>
<accession>A0A2I1J693</accession>
<feature type="transmembrane region" description="Helical" evidence="1">
    <location>
        <begin position="35"/>
        <end position="57"/>
    </location>
</feature>
<dbReference type="Proteomes" id="UP000242263">
    <property type="component" value="Unassembled WGS sequence"/>
</dbReference>
<sequence>MRSLWYKAHYAVRAAFQQVTHVITAHDGGAVTAEFAVVFPTVVAVAVLVLSMTRIVMVQLDCHDAARQAAYSVILSEQAGASTSTAQREAIRVAQRSAGVNTQVKVLWAKESFDIRTTCPVAALGHAHLPFTVVGQAQGSRHEWLE</sequence>
<reference evidence="3 4" key="1">
    <citation type="submission" date="2017-12" db="EMBL/GenBank/DDBJ databases">
        <title>Phylogenetic diversity of female urinary microbiome.</title>
        <authorList>
            <person name="Thomas-White K."/>
            <person name="Wolfe A.J."/>
        </authorList>
    </citation>
    <scope>NUCLEOTIDE SEQUENCE [LARGE SCALE GENOMIC DNA]</scope>
    <source>
        <strain evidence="3 4">UMB0064</strain>
    </source>
</reference>
<protein>
    <recommendedName>
        <fullName evidence="2">TadE-like domain-containing protein</fullName>
    </recommendedName>
</protein>
<name>A0A2I1J693_9BIFI</name>
<proteinExistence type="predicted"/>
<comment type="caution">
    <text evidence="3">The sequence shown here is derived from an EMBL/GenBank/DDBJ whole genome shotgun (WGS) entry which is preliminary data.</text>
</comment>
<feature type="domain" description="TadE-like" evidence="2">
    <location>
        <begin position="29"/>
        <end position="70"/>
    </location>
</feature>